<keyword evidence="2" id="KW-1185">Reference proteome</keyword>
<name>A0A8H5UTA1_9HYPO</name>
<gene>
    <name evidence="1" type="ORF">FPANT_4096</name>
</gene>
<comment type="caution">
    <text evidence="1">The sequence shown here is derived from an EMBL/GenBank/DDBJ whole genome shotgun (WGS) entry which is preliminary data.</text>
</comment>
<dbReference type="AlphaFoldDB" id="A0A8H5UTA1"/>
<proteinExistence type="predicted"/>
<accession>A0A8H5UTA1</accession>
<reference evidence="1 2" key="1">
    <citation type="submission" date="2020-05" db="EMBL/GenBank/DDBJ databases">
        <title>Identification and distribution of gene clusters putatively required for synthesis of sphingolipid metabolism inhibitors in phylogenetically diverse species of the filamentous fungus Fusarium.</title>
        <authorList>
            <person name="Kim H.-S."/>
            <person name="Busman M."/>
            <person name="Brown D.W."/>
            <person name="Divon H."/>
            <person name="Uhlig S."/>
            <person name="Proctor R.H."/>
        </authorList>
    </citation>
    <scope>NUCLEOTIDE SEQUENCE [LARGE SCALE GENOMIC DNA]</scope>
    <source>
        <strain evidence="1 2">NRRL 25211</strain>
    </source>
</reference>
<dbReference type="EMBL" id="JAAOAR010000187">
    <property type="protein sequence ID" value="KAF5597408.1"/>
    <property type="molecule type" value="Genomic_DNA"/>
</dbReference>
<sequence>MDIARVLAVRSHETDERHRPGSFDDAAYTALRYLREGGQISDLELDGGPLVRHSHRDYQRRGCAEFRSCLEKHAQPVSVSWLHGWDKDEELHGIPNIFGFDDAGTFCNSQFDTRASAPLVVGVHLVNVTLPQESNLNTTYRCQGFLRLQPPTYLSDAGHALLNAPNWKVLEPVRQFMATRHTTAGHSYDGPDTWGVTNAGVLNPKKAE</sequence>
<protein>
    <submittedName>
        <fullName evidence="1">Uncharacterized protein</fullName>
    </submittedName>
</protein>
<organism evidence="1 2">
    <name type="scientific">Fusarium pseudoanthophilum</name>
    <dbReference type="NCBI Taxonomy" id="48495"/>
    <lineage>
        <taxon>Eukaryota</taxon>
        <taxon>Fungi</taxon>
        <taxon>Dikarya</taxon>
        <taxon>Ascomycota</taxon>
        <taxon>Pezizomycotina</taxon>
        <taxon>Sordariomycetes</taxon>
        <taxon>Hypocreomycetidae</taxon>
        <taxon>Hypocreales</taxon>
        <taxon>Nectriaceae</taxon>
        <taxon>Fusarium</taxon>
        <taxon>Fusarium fujikuroi species complex</taxon>
    </lineage>
</organism>
<evidence type="ECO:0000313" key="2">
    <source>
        <dbReference type="Proteomes" id="UP000544095"/>
    </source>
</evidence>
<evidence type="ECO:0000313" key="1">
    <source>
        <dbReference type="EMBL" id="KAF5597408.1"/>
    </source>
</evidence>
<dbReference type="Proteomes" id="UP000544095">
    <property type="component" value="Unassembled WGS sequence"/>
</dbReference>